<keyword evidence="8" id="KW-0625">Polysaccharide transport</keyword>
<evidence type="ECO:0000256" key="2">
    <source>
        <dbReference type="ARBA" id="ARBA00009450"/>
    </source>
</evidence>
<evidence type="ECO:0000256" key="4">
    <source>
        <dbReference type="ARBA" id="ARBA00022452"/>
    </source>
</evidence>
<dbReference type="Gene3D" id="3.10.560.10">
    <property type="entry name" value="Outer membrane lipoprotein wza domain like"/>
    <property type="match status" value="2"/>
</dbReference>
<dbReference type="GO" id="GO:0006811">
    <property type="term" value="P:monoatomic ion transport"/>
    <property type="evidence" value="ECO:0007669"/>
    <property type="project" value="UniProtKB-KW"/>
</dbReference>
<dbReference type="Pfam" id="PF02563">
    <property type="entry name" value="Poly_export"/>
    <property type="match status" value="1"/>
</dbReference>
<name>A0A8J6Z423_9RHOB</name>
<organism evidence="17 18">
    <name type="scientific">Mangrovicoccus algicola</name>
    <dbReference type="NCBI Taxonomy" id="2771008"/>
    <lineage>
        <taxon>Bacteria</taxon>
        <taxon>Pseudomonadati</taxon>
        <taxon>Pseudomonadota</taxon>
        <taxon>Alphaproteobacteria</taxon>
        <taxon>Rhodobacterales</taxon>
        <taxon>Paracoccaceae</taxon>
        <taxon>Mangrovicoccus</taxon>
    </lineage>
</organism>
<dbReference type="GO" id="GO:0015159">
    <property type="term" value="F:polysaccharide transmembrane transporter activity"/>
    <property type="evidence" value="ECO:0007669"/>
    <property type="project" value="InterPro"/>
</dbReference>
<dbReference type="GO" id="GO:0046930">
    <property type="term" value="C:pore complex"/>
    <property type="evidence" value="ECO:0007669"/>
    <property type="project" value="UniProtKB-KW"/>
</dbReference>
<keyword evidence="13" id="KW-0998">Cell outer membrane</keyword>
<keyword evidence="5" id="KW-0762">Sugar transport</keyword>
<keyword evidence="14" id="KW-0449">Lipoprotein</keyword>
<dbReference type="PANTHER" id="PTHR33619">
    <property type="entry name" value="POLYSACCHARIDE EXPORT PROTEIN GFCE-RELATED"/>
    <property type="match status" value="1"/>
</dbReference>
<dbReference type="Gene3D" id="3.30.1950.10">
    <property type="entry name" value="wza like domain"/>
    <property type="match status" value="1"/>
</dbReference>
<keyword evidence="3" id="KW-0813">Transport</keyword>
<evidence type="ECO:0000256" key="3">
    <source>
        <dbReference type="ARBA" id="ARBA00022448"/>
    </source>
</evidence>
<evidence type="ECO:0000256" key="13">
    <source>
        <dbReference type="ARBA" id="ARBA00023237"/>
    </source>
</evidence>
<evidence type="ECO:0000256" key="5">
    <source>
        <dbReference type="ARBA" id="ARBA00022597"/>
    </source>
</evidence>
<keyword evidence="11" id="KW-0472">Membrane</keyword>
<evidence type="ECO:0000256" key="11">
    <source>
        <dbReference type="ARBA" id="ARBA00023136"/>
    </source>
</evidence>
<keyword evidence="6" id="KW-0812">Transmembrane</keyword>
<reference evidence="17" key="1">
    <citation type="submission" date="2020-09" db="EMBL/GenBank/DDBJ databases">
        <title>A novel bacterium of genus Mangrovicoccus, isolated from South China Sea.</title>
        <authorList>
            <person name="Huang H."/>
            <person name="Mo K."/>
            <person name="Hu Y."/>
        </authorList>
    </citation>
    <scope>NUCLEOTIDE SEQUENCE</scope>
    <source>
        <strain evidence="17">HB182678</strain>
    </source>
</reference>
<feature type="domain" description="SLBB" evidence="16">
    <location>
        <begin position="244"/>
        <end position="331"/>
    </location>
</feature>
<keyword evidence="10" id="KW-0626">Porin</keyword>
<evidence type="ECO:0000256" key="10">
    <source>
        <dbReference type="ARBA" id="ARBA00023114"/>
    </source>
</evidence>
<keyword evidence="18" id="KW-1185">Reference proteome</keyword>
<comment type="caution">
    <text evidence="17">The sequence shown here is derived from an EMBL/GenBank/DDBJ whole genome shotgun (WGS) entry which is preliminary data.</text>
</comment>
<evidence type="ECO:0000256" key="1">
    <source>
        <dbReference type="ARBA" id="ARBA00004571"/>
    </source>
</evidence>
<keyword evidence="9" id="KW-0406">Ion transport</keyword>
<evidence type="ECO:0000259" key="15">
    <source>
        <dbReference type="Pfam" id="PF02563"/>
    </source>
</evidence>
<dbReference type="Proteomes" id="UP000609121">
    <property type="component" value="Unassembled WGS sequence"/>
</dbReference>
<evidence type="ECO:0000313" key="17">
    <source>
        <dbReference type="EMBL" id="MBE3637134.1"/>
    </source>
</evidence>
<dbReference type="EMBL" id="JACVXA010000006">
    <property type="protein sequence ID" value="MBE3637134.1"/>
    <property type="molecule type" value="Genomic_DNA"/>
</dbReference>
<evidence type="ECO:0000256" key="14">
    <source>
        <dbReference type="ARBA" id="ARBA00023288"/>
    </source>
</evidence>
<dbReference type="Pfam" id="PF22461">
    <property type="entry name" value="SLBB_2"/>
    <property type="match status" value="2"/>
</dbReference>
<proteinExistence type="inferred from homology"/>
<protein>
    <submittedName>
        <fullName evidence="17">Polysaccharide biosynthesis/export family protein</fullName>
    </submittedName>
</protein>
<comment type="subcellular location">
    <subcellularLocation>
        <location evidence="1">Cell outer membrane</location>
        <topology evidence="1">Multi-pass membrane protein</topology>
    </subcellularLocation>
</comment>
<accession>A0A8J6Z423</accession>
<keyword evidence="4" id="KW-1134">Transmembrane beta strand</keyword>
<dbReference type="InterPro" id="IPR049712">
    <property type="entry name" value="Poly_export"/>
</dbReference>
<dbReference type="AlphaFoldDB" id="A0A8J6Z423"/>
<comment type="similarity">
    <text evidence="2">Belongs to the BexD/CtrA/VexA family.</text>
</comment>
<dbReference type="InterPro" id="IPR003715">
    <property type="entry name" value="Poly_export_N"/>
</dbReference>
<keyword evidence="7" id="KW-0732">Signal</keyword>
<feature type="domain" description="Polysaccharide export protein N-terminal" evidence="15">
    <location>
        <begin position="68"/>
        <end position="145"/>
    </location>
</feature>
<dbReference type="PANTHER" id="PTHR33619:SF3">
    <property type="entry name" value="POLYSACCHARIDE EXPORT PROTEIN GFCE-RELATED"/>
    <property type="match status" value="1"/>
</dbReference>
<dbReference type="GO" id="GO:0009279">
    <property type="term" value="C:cell outer membrane"/>
    <property type="evidence" value="ECO:0007669"/>
    <property type="project" value="UniProtKB-SubCell"/>
</dbReference>
<evidence type="ECO:0000256" key="8">
    <source>
        <dbReference type="ARBA" id="ARBA00023047"/>
    </source>
</evidence>
<sequence length="363" mass="38053">MTLGAAVAGCGLPRSGPSKSEVMNSSVQRNGSAYVVLTSRGIAKAANYAPALGFSSGFRSTGVVGSDTIRAGDTLGLTIWENVDQGILSATGAPTPLNSVQVDGDGYIFVPYAGRIRAAGLTPEQLRNTITNSLQMQTPDPQVMVAREAGDGATVSVAGSVGAQGVYPIERPTRTLSSMLAQAGGLTIESEIAQVTVLRGDQRGTIWFNSLFQAPQNDIALRGGDRILVEADKRSYTALGATGAQTRINFNSQELTAMEALAQVGGLQSNTADPTGIFVLREEPESVARVVTGDPALYGPQQVVYVLNLTSGEGLFVAKDFQIRNDDTIYVTEAPWAQFNKAMSTFFGSLNTAASSQQLATGF</sequence>
<evidence type="ECO:0000259" key="16">
    <source>
        <dbReference type="Pfam" id="PF22461"/>
    </source>
</evidence>
<evidence type="ECO:0000256" key="6">
    <source>
        <dbReference type="ARBA" id="ARBA00022692"/>
    </source>
</evidence>
<keyword evidence="12" id="KW-0564">Palmitate</keyword>
<dbReference type="InterPro" id="IPR054765">
    <property type="entry name" value="SLBB_dom"/>
</dbReference>
<gene>
    <name evidence="17" type="ORF">ICN82_02800</name>
</gene>
<evidence type="ECO:0000256" key="7">
    <source>
        <dbReference type="ARBA" id="ARBA00022729"/>
    </source>
</evidence>
<evidence type="ECO:0000313" key="18">
    <source>
        <dbReference type="Proteomes" id="UP000609121"/>
    </source>
</evidence>
<dbReference type="GO" id="GO:0015288">
    <property type="term" value="F:porin activity"/>
    <property type="evidence" value="ECO:0007669"/>
    <property type="project" value="UniProtKB-KW"/>
</dbReference>
<evidence type="ECO:0000256" key="12">
    <source>
        <dbReference type="ARBA" id="ARBA00023139"/>
    </source>
</evidence>
<evidence type="ECO:0000256" key="9">
    <source>
        <dbReference type="ARBA" id="ARBA00023065"/>
    </source>
</evidence>
<feature type="domain" description="SLBB" evidence="16">
    <location>
        <begin position="155"/>
        <end position="229"/>
    </location>
</feature>